<dbReference type="InterPro" id="IPR046342">
    <property type="entry name" value="CBS_dom_sf"/>
</dbReference>
<reference evidence="5" key="1">
    <citation type="submission" date="2016-10" db="EMBL/GenBank/DDBJ databases">
        <authorList>
            <person name="Varghese N."/>
            <person name="Submissions S."/>
        </authorList>
    </citation>
    <scope>NUCLEOTIDE SEQUENCE [LARGE SCALE GENOMIC DNA]</scope>
    <source>
        <strain evidence="5">CGMCC 1.10657</strain>
    </source>
</reference>
<dbReference type="GO" id="GO:0008773">
    <property type="term" value="F:[protein-PII] uridylyltransferase activity"/>
    <property type="evidence" value="ECO:0007669"/>
    <property type="project" value="InterPro"/>
</dbReference>
<keyword evidence="5" id="KW-1185">Reference proteome</keyword>
<feature type="domain" description="CBS" evidence="3">
    <location>
        <begin position="158"/>
        <end position="214"/>
    </location>
</feature>
<evidence type="ECO:0000313" key="4">
    <source>
        <dbReference type="EMBL" id="SDZ85563.1"/>
    </source>
</evidence>
<dbReference type="SUPFAM" id="SSF54631">
    <property type="entry name" value="CBS-domain pair"/>
    <property type="match status" value="1"/>
</dbReference>
<dbReference type="Proteomes" id="UP000198658">
    <property type="component" value="Unassembled WGS sequence"/>
</dbReference>
<dbReference type="OrthoDB" id="9808528at2"/>
<dbReference type="CDD" id="cd05401">
    <property type="entry name" value="NT_GlnE_GlnD_like"/>
    <property type="match status" value="1"/>
</dbReference>
<dbReference type="SUPFAM" id="SSF51206">
    <property type="entry name" value="cAMP-binding domain-like"/>
    <property type="match status" value="1"/>
</dbReference>
<dbReference type="SMART" id="SM00116">
    <property type="entry name" value="CBS"/>
    <property type="match status" value="2"/>
</dbReference>
<evidence type="ECO:0000313" key="5">
    <source>
        <dbReference type="Proteomes" id="UP000198658"/>
    </source>
</evidence>
<name>A0A1H3WEN1_9GAMM</name>
<feature type="domain" description="CBS" evidence="3">
    <location>
        <begin position="222"/>
        <end position="278"/>
    </location>
</feature>
<accession>A0A1H3WEN1</accession>
<dbReference type="InterPro" id="IPR000644">
    <property type="entry name" value="CBS_dom"/>
</dbReference>
<evidence type="ECO:0000256" key="1">
    <source>
        <dbReference type="ARBA" id="ARBA00023122"/>
    </source>
</evidence>
<dbReference type="InterPro" id="IPR014710">
    <property type="entry name" value="RmlC-like_jellyroll"/>
</dbReference>
<dbReference type="PROSITE" id="PS51371">
    <property type="entry name" value="CBS"/>
    <property type="match status" value="2"/>
</dbReference>
<dbReference type="RefSeq" id="WP_091385362.1">
    <property type="nucleotide sequence ID" value="NZ_FNQO01000001.1"/>
</dbReference>
<organism evidence="4 5">
    <name type="scientific">Microbulbifer marinus</name>
    <dbReference type="NCBI Taxonomy" id="658218"/>
    <lineage>
        <taxon>Bacteria</taxon>
        <taxon>Pseudomonadati</taxon>
        <taxon>Pseudomonadota</taxon>
        <taxon>Gammaproteobacteria</taxon>
        <taxon>Cellvibrionales</taxon>
        <taxon>Microbulbiferaceae</taxon>
        <taxon>Microbulbifer</taxon>
    </lineage>
</organism>
<keyword evidence="1 2" id="KW-0129">CBS domain</keyword>
<gene>
    <name evidence="4" type="ORF">SAMN05216562_0793</name>
</gene>
<dbReference type="Gene3D" id="2.60.120.10">
    <property type="entry name" value="Jelly Rolls"/>
    <property type="match status" value="1"/>
</dbReference>
<dbReference type="PANTHER" id="PTHR43080:SF2">
    <property type="entry name" value="CBS DOMAIN-CONTAINING PROTEIN"/>
    <property type="match status" value="1"/>
</dbReference>
<proteinExistence type="predicted"/>
<dbReference type="InterPro" id="IPR018490">
    <property type="entry name" value="cNMP-bd_dom_sf"/>
</dbReference>
<dbReference type="CDD" id="cd04587">
    <property type="entry name" value="CBS_pair_CAP-ED_NT_Pol-beta-like_DUF294_assoc"/>
    <property type="match status" value="1"/>
</dbReference>
<dbReference type="Pfam" id="PF00571">
    <property type="entry name" value="CBS"/>
    <property type="match status" value="2"/>
</dbReference>
<dbReference type="Pfam" id="PF10335">
    <property type="entry name" value="DUF294_C"/>
    <property type="match status" value="1"/>
</dbReference>
<evidence type="ECO:0000256" key="2">
    <source>
        <dbReference type="PROSITE-ProRule" id="PRU00703"/>
    </source>
</evidence>
<dbReference type="Pfam" id="PF03445">
    <property type="entry name" value="DUF294"/>
    <property type="match status" value="1"/>
</dbReference>
<dbReference type="Gene3D" id="3.10.580.10">
    <property type="entry name" value="CBS-domain"/>
    <property type="match status" value="1"/>
</dbReference>
<protein>
    <submittedName>
        <fullName evidence="4">CBS domain-containing protein</fullName>
    </submittedName>
</protein>
<dbReference type="PANTHER" id="PTHR43080">
    <property type="entry name" value="CBS DOMAIN-CONTAINING PROTEIN CBSX3, MITOCHONDRIAL"/>
    <property type="match status" value="1"/>
</dbReference>
<dbReference type="STRING" id="658218.SAMN05216562_0793"/>
<dbReference type="InterPro" id="IPR018821">
    <property type="entry name" value="DUF294_put_nucleoTrafse_sb-bd"/>
</dbReference>
<dbReference type="InterPro" id="IPR051257">
    <property type="entry name" value="Diverse_CBS-Domain"/>
</dbReference>
<evidence type="ECO:0000259" key="3">
    <source>
        <dbReference type="PROSITE" id="PS51371"/>
    </source>
</evidence>
<dbReference type="EMBL" id="FNQO01000001">
    <property type="protein sequence ID" value="SDZ85563.1"/>
    <property type="molecule type" value="Genomic_DNA"/>
</dbReference>
<dbReference type="AlphaFoldDB" id="A0A1H3WEN1"/>
<sequence>MNADPNLPEIQSVAAFLRECLPFGDLPEATQQDTARRIQITYLRKGEQIRASSAPYALRIVRSGAVELRSGDQQLLDRLGEGESFNIHGLDVGSEGVVAETIEDTLLYQLPRASYEALRAQFRDFDRHFHSQRNRRLRRAARYRPDSNLLAQPLANHVTRNPLSLPPHTSLQEAARAMTEWRVSSLLVKDGEHLLGIVTDRDLRSRALAQGLPLQNAIRDIMSPQPKRIELDASVFDAVLMMTREGIHHLPVQEQGKVVGIITSSDLMLARQNDPVYLVQHLSRQQDLQSLAAITASLPALMVQAIQGGMRAHQLSRVLTAISDAVTCRLIELAIERLGPAPVPFCWLGFGSQGRGEQLIGADQDNGLLIDNRASAADLDWFRQLATFVCDGLNACGYPYCNGKVMATTERWRQPLSEWRRTVDDWAFSPTPEAVMRVSIFFDLRSVYGDARLCDQLQRHMLARTRRDSIFQAALAANVLEQTPPLGIFRRFLVERNGEHRDEFDIKKRGVMPLVDLARVHALAHGIPAVNTRERLQQLVDARVLTIGDGRNLQDAYDTIQQIRVENQCRQVSAGHSANNYLNPDELPDLERKHLKDAFTVVHDAQEALRSHFRQGF</sequence>
<dbReference type="InterPro" id="IPR005105">
    <property type="entry name" value="GlnD_Uridyltrans_N"/>
</dbReference>